<reference evidence="4 5" key="1">
    <citation type="submission" date="2023-07" db="EMBL/GenBank/DDBJ databases">
        <title>Paenibacillus sp. JX-17 nov. isolated from soil.</title>
        <authorList>
            <person name="Wan Y."/>
            <person name="Liu B."/>
        </authorList>
    </citation>
    <scope>NUCLEOTIDE SEQUENCE [LARGE SCALE GENOMIC DNA]</scope>
    <source>
        <strain evidence="4 5">JX-17</strain>
    </source>
</reference>
<evidence type="ECO:0000313" key="5">
    <source>
        <dbReference type="Proteomes" id="UP001240171"/>
    </source>
</evidence>
<evidence type="ECO:0000259" key="3">
    <source>
        <dbReference type="PROSITE" id="PS50977"/>
    </source>
</evidence>
<dbReference type="PANTHER" id="PTHR43479">
    <property type="entry name" value="ACREF/ENVCD OPERON REPRESSOR-RELATED"/>
    <property type="match status" value="1"/>
</dbReference>
<dbReference type="InterPro" id="IPR050624">
    <property type="entry name" value="HTH-type_Tx_Regulator"/>
</dbReference>
<evidence type="ECO:0000313" key="4">
    <source>
        <dbReference type="EMBL" id="MDO7906487.1"/>
    </source>
</evidence>
<keyword evidence="1 2" id="KW-0238">DNA-binding</keyword>
<dbReference type="Gene3D" id="1.10.357.10">
    <property type="entry name" value="Tetracycline Repressor, domain 2"/>
    <property type="match status" value="1"/>
</dbReference>
<protein>
    <submittedName>
        <fullName evidence="4">TetR/AcrR family transcriptional regulator</fullName>
    </submittedName>
</protein>
<dbReference type="InterPro" id="IPR001647">
    <property type="entry name" value="HTH_TetR"/>
</dbReference>
<dbReference type="InterPro" id="IPR009057">
    <property type="entry name" value="Homeodomain-like_sf"/>
</dbReference>
<proteinExistence type="predicted"/>
<evidence type="ECO:0000256" key="1">
    <source>
        <dbReference type="ARBA" id="ARBA00023125"/>
    </source>
</evidence>
<feature type="domain" description="HTH tetR-type" evidence="3">
    <location>
        <begin position="6"/>
        <end position="66"/>
    </location>
</feature>
<dbReference type="Proteomes" id="UP001240171">
    <property type="component" value="Unassembled WGS sequence"/>
</dbReference>
<dbReference type="PANTHER" id="PTHR43479:SF22">
    <property type="entry name" value="TRANSCRIPTIONAL REGULATOR, TETR FAMILY"/>
    <property type="match status" value="1"/>
</dbReference>
<dbReference type="EMBL" id="JAUQTB010000003">
    <property type="protein sequence ID" value="MDO7906487.1"/>
    <property type="molecule type" value="Genomic_DNA"/>
</dbReference>
<dbReference type="PRINTS" id="PR00455">
    <property type="entry name" value="HTHTETR"/>
</dbReference>
<dbReference type="PROSITE" id="PS50977">
    <property type="entry name" value="HTH_TETR_2"/>
    <property type="match status" value="1"/>
</dbReference>
<keyword evidence="5" id="KW-1185">Reference proteome</keyword>
<organism evidence="4 5">
    <name type="scientific">Paenibacillus lacisoli</name>
    <dbReference type="NCBI Taxonomy" id="3064525"/>
    <lineage>
        <taxon>Bacteria</taxon>
        <taxon>Bacillati</taxon>
        <taxon>Bacillota</taxon>
        <taxon>Bacilli</taxon>
        <taxon>Bacillales</taxon>
        <taxon>Paenibacillaceae</taxon>
        <taxon>Paenibacillus</taxon>
    </lineage>
</organism>
<gene>
    <name evidence="4" type="ORF">Q5741_08655</name>
</gene>
<comment type="caution">
    <text evidence="4">The sequence shown here is derived from an EMBL/GenBank/DDBJ whole genome shotgun (WGS) entry which is preliminary data.</text>
</comment>
<feature type="DNA-binding region" description="H-T-H motif" evidence="2">
    <location>
        <begin position="29"/>
        <end position="48"/>
    </location>
</feature>
<sequence length="301" mass="34519">MVHPLTDKQKQIIQTAIQLFSSKGSSGTSMQEIAEYCGISKGSLYLQFKSKEELEKNILIYCAQTLVDDIMKVERESSLPPREMLQKQTELILSHVLELREYLMMLLKEMAGKGHDGLHKELMLRFQLNTLRWFRSKVIALYGEEISPYTLDLSLVMDGLLSAYIRLMMGDMLKPGIPEMAAHLVQLLDDAAESVLRRRPSPLLPESQWLDLLNKNADPHDTRRHPLVIMKEMKQQIRSIPDLPPPKTENALDAIRMLEEELLHSPPRKVVLLGMMNLLEELESMQPACAELRELFGLYLN</sequence>
<name>A0ABT9CB70_9BACL</name>
<dbReference type="Pfam" id="PF00440">
    <property type="entry name" value="TetR_N"/>
    <property type="match status" value="1"/>
</dbReference>
<dbReference type="SUPFAM" id="SSF46689">
    <property type="entry name" value="Homeodomain-like"/>
    <property type="match status" value="1"/>
</dbReference>
<accession>A0ABT9CB70</accession>
<dbReference type="RefSeq" id="WP_305023674.1">
    <property type="nucleotide sequence ID" value="NZ_JAUQTB010000003.1"/>
</dbReference>
<evidence type="ECO:0000256" key="2">
    <source>
        <dbReference type="PROSITE-ProRule" id="PRU00335"/>
    </source>
</evidence>